<keyword evidence="2" id="KW-1185">Reference proteome</keyword>
<dbReference type="EMBL" id="JMSZ01000016">
    <property type="protein sequence ID" value="KDE40616.1"/>
    <property type="molecule type" value="Genomic_DNA"/>
</dbReference>
<gene>
    <name evidence="1" type="ORF">ADINL_1208</name>
</gene>
<organism evidence="1 2">
    <name type="scientific">Nitrincola lacisaponensis</name>
    <dbReference type="NCBI Taxonomy" id="267850"/>
    <lineage>
        <taxon>Bacteria</taxon>
        <taxon>Pseudomonadati</taxon>
        <taxon>Pseudomonadota</taxon>
        <taxon>Gammaproteobacteria</taxon>
        <taxon>Oceanospirillales</taxon>
        <taxon>Oceanospirillaceae</taxon>
        <taxon>Nitrincola</taxon>
    </lineage>
</organism>
<dbReference type="EC" id="1.5.3.1" evidence="1"/>
<keyword evidence="1" id="KW-0560">Oxidoreductase</keyword>
<dbReference type="Gene3D" id="3.30.1360.120">
    <property type="entry name" value="Probable tRNA modification gtpase trme, domain 1"/>
    <property type="match status" value="1"/>
</dbReference>
<dbReference type="GO" id="GO:0008115">
    <property type="term" value="F:sarcosine oxidase activity"/>
    <property type="evidence" value="ECO:0007669"/>
    <property type="project" value="UniProtKB-EC"/>
</dbReference>
<accession>A0A063Y775</accession>
<protein>
    <submittedName>
        <fullName evidence="1">Sarcosine oxidase gamma subunit</fullName>
        <ecNumber evidence="1">1.5.3.1</ecNumber>
    </submittedName>
</protein>
<dbReference type="OrthoDB" id="5781255at2"/>
<dbReference type="Proteomes" id="UP000027318">
    <property type="component" value="Unassembled WGS sequence"/>
</dbReference>
<dbReference type="InterPro" id="IPR027266">
    <property type="entry name" value="TrmE/GcvT-like"/>
</dbReference>
<name>A0A063Y775_9GAMM</name>
<proteinExistence type="predicted"/>
<evidence type="ECO:0000313" key="2">
    <source>
        <dbReference type="Proteomes" id="UP000027318"/>
    </source>
</evidence>
<dbReference type="SUPFAM" id="SSF103025">
    <property type="entry name" value="Folate-binding domain"/>
    <property type="match status" value="1"/>
</dbReference>
<comment type="caution">
    <text evidence="1">The sequence shown here is derived from an EMBL/GenBank/DDBJ whole genome shotgun (WGS) entry which is preliminary data.</text>
</comment>
<dbReference type="STRING" id="267850.ADINL_1208"/>
<sequence>MTQLNFERLADWQGWIMTGPDSTSALTGAGLPVPDGPLSALQADAAIVARTGRDEFMVFMPSGGSAPVGEWCFQRHDTIFRLSGADWLAVMAQLCQFDFRQMRPGDWQMLAVAGINCWLYAPADRPDTLLLGCDPGFSAYLAHTFEAVINDVGQTSVDRGDV</sequence>
<reference evidence="1 2" key="1">
    <citation type="journal article" date="2005" name="Int. J. Syst. Evol. Microbiol.">
        <title>Nitrincola lacisaponensis gen. nov., sp. nov., a novel alkaliphilic bacterium isolated from an alkaline, saline lake.</title>
        <authorList>
            <person name="Dimitriu P.A."/>
            <person name="Shukla S.K."/>
            <person name="Conradt J."/>
            <person name="Marquez M.C."/>
            <person name="Ventosa A."/>
            <person name="Maglia A."/>
            <person name="Peyton B.M."/>
            <person name="Pinkart H.C."/>
            <person name="Mormile M.R."/>
        </authorList>
    </citation>
    <scope>NUCLEOTIDE SEQUENCE [LARGE SCALE GENOMIC DNA]</scope>
    <source>
        <strain evidence="1 2">4CA</strain>
    </source>
</reference>
<evidence type="ECO:0000313" key="1">
    <source>
        <dbReference type="EMBL" id="KDE40616.1"/>
    </source>
</evidence>
<dbReference type="RefSeq" id="WP_036544876.1">
    <property type="nucleotide sequence ID" value="NZ_JMSZ01000016.1"/>
</dbReference>
<dbReference type="AlphaFoldDB" id="A0A063Y775"/>